<dbReference type="InterPro" id="IPR000719">
    <property type="entry name" value="Prot_kinase_dom"/>
</dbReference>
<dbReference type="InterPro" id="IPR050198">
    <property type="entry name" value="Non-receptor_tyrosine_kinases"/>
</dbReference>
<dbReference type="InterPro" id="IPR017441">
    <property type="entry name" value="Protein_kinase_ATP_BS"/>
</dbReference>
<keyword evidence="5 15" id="KW-0547">Nucleotide-binding</keyword>
<dbReference type="Gene3D" id="3.30.505.10">
    <property type="entry name" value="SH2 domain"/>
    <property type="match status" value="1"/>
</dbReference>
<evidence type="ECO:0000256" key="5">
    <source>
        <dbReference type="ARBA" id="ARBA00022741"/>
    </source>
</evidence>
<organism evidence="21 22">
    <name type="scientific">Elysia chlorotica</name>
    <name type="common">Eastern emerald elysia</name>
    <name type="synonym">Sea slug</name>
    <dbReference type="NCBI Taxonomy" id="188477"/>
    <lineage>
        <taxon>Eukaryota</taxon>
        <taxon>Metazoa</taxon>
        <taxon>Spiralia</taxon>
        <taxon>Lophotrochozoa</taxon>
        <taxon>Mollusca</taxon>
        <taxon>Gastropoda</taxon>
        <taxon>Heterobranchia</taxon>
        <taxon>Euthyneura</taxon>
        <taxon>Panpulmonata</taxon>
        <taxon>Sacoglossa</taxon>
        <taxon>Placobranchoidea</taxon>
        <taxon>Plakobranchidae</taxon>
        <taxon>Elysia</taxon>
    </lineage>
</organism>
<dbReference type="PROSITE" id="PS50001">
    <property type="entry name" value="SH2"/>
    <property type="match status" value="1"/>
</dbReference>
<dbReference type="Pfam" id="PF00018">
    <property type="entry name" value="SH3_1"/>
    <property type="match status" value="1"/>
</dbReference>
<dbReference type="InterPro" id="IPR011993">
    <property type="entry name" value="PH-like_dom_sf"/>
</dbReference>
<dbReference type="Pfam" id="PF00017">
    <property type="entry name" value="SH2"/>
    <property type="match status" value="1"/>
</dbReference>
<dbReference type="Gene3D" id="2.30.30.40">
    <property type="entry name" value="SH3 Domains"/>
    <property type="match status" value="1"/>
</dbReference>
<dbReference type="PRINTS" id="PR00401">
    <property type="entry name" value="SH2DOMAIN"/>
</dbReference>
<feature type="domain" description="Protein kinase" evidence="20">
    <location>
        <begin position="373"/>
        <end position="453"/>
    </location>
</feature>
<dbReference type="EMBL" id="RQTK01000297">
    <property type="protein sequence ID" value="RUS82212.1"/>
    <property type="molecule type" value="Genomic_DNA"/>
</dbReference>
<feature type="binding site" evidence="15">
    <location>
        <position position="404"/>
    </location>
    <ligand>
        <name>ATP</name>
        <dbReference type="ChEBI" id="CHEBI:30616"/>
    </ligand>
</feature>
<evidence type="ECO:0000256" key="9">
    <source>
        <dbReference type="ARBA" id="ARBA00022840"/>
    </source>
</evidence>
<dbReference type="InterPro" id="IPR036860">
    <property type="entry name" value="SH2_dom_sf"/>
</dbReference>
<keyword evidence="2 13" id="KW-0728">SH3 domain</keyword>
<dbReference type="SUPFAM" id="SSF50044">
    <property type="entry name" value="SH3-domain"/>
    <property type="match status" value="1"/>
</dbReference>
<dbReference type="GO" id="GO:0005524">
    <property type="term" value="F:ATP binding"/>
    <property type="evidence" value="ECO:0007669"/>
    <property type="project" value="UniProtKB-UniRule"/>
</dbReference>
<evidence type="ECO:0000256" key="10">
    <source>
        <dbReference type="ARBA" id="ARBA00022999"/>
    </source>
</evidence>
<dbReference type="Pfam" id="PF07714">
    <property type="entry name" value="PK_Tyr_Ser-Thr"/>
    <property type="match status" value="1"/>
</dbReference>
<dbReference type="PANTHER" id="PTHR24418">
    <property type="entry name" value="TYROSINE-PROTEIN KINASE"/>
    <property type="match status" value="1"/>
</dbReference>
<evidence type="ECO:0000256" key="8">
    <source>
        <dbReference type="ARBA" id="ARBA00022833"/>
    </source>
</evidence>
<evidence type="ECO:0000256" key="13">
    <source>
        <dbReference type="PROSITE-ProRule" id="PRU00192"/>
    </source>
</evidence>
<dbReference type="InterPro" id="IPR001452">
    <property type="entry name" value="SH3_domain"/>
</dbReference>
<keyword evidence="6 14" id="KW-0863">Zinc-finger</keyword>
<evidence type="ECO:0000256" key="1">
    <source>
        <dbReference type="ARBA" id="ARBA00001947"/>
    </source>
</evidence>
<evidence type="ECO:0000256" key="15">
    <source>
        <dbReference type="PROSITE-ProRule" id="PRU10141"/>
    </source>
</evidence>
<dbReference type="GO" id="GO:0004715">
    <property type="term" value="F:non-membrane spanning protein tyrosine kinase activity"/>
    <property type="evidence" value="ECO:0007669"/>
    <property type="project" value="UniProtKB-EC"/>
</dbReference>
<comment type="caution">
    <text evidence="21">The sequence shown here is derived from an EMBL/GenBank/DDBJ whole genome shotgun (WGS) entry which is preliminary data.</text>
</comment>
<evidence type="ECO:0000259" key="19">
    <source>
        <dbReference type="PROSITE" id="PS50003"/>
    </source>
</evidence>
<dbReference type="SUPFAM" id="SSF50729">
    <property type="entry name" value="PH domain-like"/>
    <property type="match status" value="1"/>
</dbReference>
<gene>
    <name evidence="21" type="ORF">EGW08_010026</name>
</gene>
<dbReference type="GO" id="GO:0035556">
    <property type="term" value="P:intracellular signal transduction"/>
    <property type="evidence" value="ECO:0007669"/>
    <property type="project" value="InterPro"/>
</dbReference>
<dbReference type="AlphaFoldDB" id="A0A3S0ZM38"/>
<evidence type="ECO:0000256" key="4">
    <source>
        <dbReference type="ARBA" id="ARBA00022723"/>
    </source>
</evidence>
<feature type="non-terminal residue" evidence="21">
    <location>
        <position position="453"/>
    </location>
</feature>
<dbReference type="PROSITE" id="PS50011">
    <property type="entry name" value="PROTEIN_KINASE_DOM"/>
    <property type="match status" value="1"/>
</dbReference>
<keyword evidence="3 16" id="KW-0808">Transferase</keyword>
<evidence type="ECO:0000259" key="18">
    <source>
        <dbReference type="PROSITE" id="PS50002"/>
    </source>
</evidence>
<dbReference type="PROSITE" id="PS50002">
    <property type="entry name" value="SH3"/>
    <property type="match status" value="1"/>
</dbReference>
<dbReference type="PROSITE" id="PS50003">
    <property type="entry name" value="PH_DOMAIN"/>
    <property type="match status" value="1"/>
</dbReference>
<keyword evidence="7 16" id="KW-0418">Kinase</keyword>
<evidence type="ECO:0000256" key="7">
    <source>
        <dbReference type="ARBA" id="ARBA00022777"/>
    </source>
</evidence>
<dbReference type="GO" id="GO:0008270">
    <property type="term" value="F:zinc ion binding"/>
    <property type="evidence" value="ECO:0007669"/>
    <property type="project" value="UniProtKB-KW"/>
</dbReference>
<sequence>MSGASKISNGYGSVLKCGVLLKRSVIKRKAFQKQNYKRRLFELTENALAYYEGDVENKGKHRGVIFLKSIKVVAEVDDRSLEGKTNVFQVVYADKDDFCTLYIVSDSSKDNSDNSKERKTWIDAIRSASLEKGAKFFEKYHPGVWTKKKPFFNCCDQSDRNAIGCKPDPLCRTDPSPQAPELPPRPERAPAQVYIAMFDYIPTDDSGGLELIEGEQYTIIDASAEHWWYAENRQGEQGYIPSNFIKKNCGLEMFEWYYKDCSREKSNSLLMNSKQDGCFLIRDSQSSPGEYTLAVYTTEDGGNVRHYQIKRNDQGQFYISLTYPQASIPELVHYHKHNPGGLYTRLRNPPPRGNKPQTAGFAHGKWSLDPSDLIIGQELGRGNFGVVHKGYYKNGPRRTPVAIKMMTVNPSSDEVLQEFKTMTFLAHPNLVQLYGVILDQTPQIIVTELLEHG</sequence>
<dbReference type="PROSITE" id="PS51113">
    <property type="entry name" value="ZF_BTK"/>
    <property type="match status" value="1"/>
</dbReference>
<dbReference type="Proteomes" id="UP000271974">
    <property type="component" value="Unassembled WGS sequence"/>
</dbReference>
<feature type="domain" description="SH2" evidence="17">
    <location>
        <begin position="256"/>
        <end position="350"/>
    </location>
</feature>
<evidence type="ECO:0000313" key="21">
    <source>
        <dbReference type="EMBL" id="RUS82212.1"/>
    </source>
</evidence>
<comment type="catalytic activity">
    <reaction evidence="16">
        <text>L-tyrosyl-[protein] + ATP = O-phospho-L-tyrosyl-[protein] + ADP + H(+)</text>
        <dbReference type="Rhea" id="RHEA:10596"/>
        <dbReference type="Rhea" id="RHEA-COMP:10136"/>
        <dbReference type="Rhea" id="RHEA-COMP:20101"/>
        <dbReference type="ChEBI" id="CHEBI:15378"/>
        <dbReference type="ChEBI" id="CHEBI:30616"/>
        <dbReference type="ChEBI" id="CHEBI:46858"/>
        <dbReference type="ChEBI" id="CHEBI:61978"/>
        <dbReference type="ChEBI" id="CHEBI:456216"/>
        <dbReference type="EC" id="2.7.10.2"/>
    </reaction>
</comment>
<dbReference type="Gene3D" id="3.30.200.20">
    <property type="entry name" value="Phosphorylase Kinase, domain 1"/>
    <property type="match status" value="1"/>
</dbReference>
<evidence type="ECO:0000256" key="3">
    <source>
        <dbReference type="ARBA" id="ARBA00022679"/>
    </source>
</evidence>
<keyword evidence="11 16" id="KW-0829">Tyrosine-protein kinase</keyword>
<keyword evidence="22" id="KW-1185">Reference proteome</keyword>
<dbReference type="InterPro" id="IPR000980">
    <property type="entry name" value="SH2"/>
</dbReference>
<evidence type="ECO:0000259" key="17">
    <source>
        <dbReference type="PROSITE" id="PS50001"/>
    </source>
</evidence>
<evidence type="ECO:0000256" key="14">
    <source>
        <dbReference type="PROSITE-ProRule" id="PRU00432"/>
    </source>
</evidence>
<evidence type="ECO:0000256" key="2">
    <source>
        <dbReference type="ARBA" id="ARBA00022443"/>
    </source>
</evidence>
<dbReference type="InterPro" id="IPR011009">
    <property type="entry name" value="Kinase-like_dom_sf"/>
</dbReference>
<dbReference type="InterPro" id="IPR001562">
    <property type="entry name" value="Znf_Btk_motif"/>
</dbReference>
<dbReference type="InterPro" id="IPR001849">
    <property type="entry name" value="PH_domain"/>
</dbReference>
<comment type="similarity">
    <text evidence="16">Belongs to the protein kinase superfamily. Tyr protein kinase family.</text>
</comment>
<dbReference type="SUPFAM" id="SSF55550">
    <property type="entry name" value="SH2 domain"/>
    <property type="match status" value="1"/>
</dbReference>
<dbReference type="OrthoDB" id="28230at2759"/>
<dbReference type="Gene3D" id="2.30.29.30">
    <property type="entry name" value="Pleckstrin-homology domain (PH domain)/Phosphotyrosine-binding domain (PTB)"/>
    <property type="match status" value="1"/>
</dbReference>
<evidence type="ECO:0000313" key="22">
    <source>
        <dbReference type="Proteomes" id="UP000271974"/>
    </source>
</evidence>
<name>A0A3S0ZM38_ELYCH</name>
<keyword evidence="4" id="KW-0479">Metal-binding</keyword>
<evidence type="ECO:0000256" key="11">
    <source>
        <dbReference type="ARBA" id="ARBA00023137"/>
    </source>
</evidence>
<protein>
    <recommendedName>
        <fullName evidence="16">Tyrosine-protein kinase</fullName>
        <ecNumber evidence="16">2.7.10.2</ecNumber>
    </recommendedName>
</protein>
<feature type="domain" description="PH" evidence="19">
    <location>
        <begin position="13"/>
        <end position="130"/>
    </location>
</feature>
<evidence type="ECO:0000256" key="16">
    <source>
        <dbReference type="RuleBase" id="RU362096"/>
    </source>
</evidence>
<keyword evidence="9 15" id="KW-0067">ATP-binding</keyword>
<dbReference type="PROSITE" id="PS00107">
    <property type="entry name" value="PROTEIN_KINASE_ATP"/>
    <property type="match status" value="1"/>
</dbReference>
<dbReference type="SUPFAM" id="SSF56112">
    <property type="entry name" value="Protein kinase-like (PK-like)"/>
    <property type="match status" value="1"/>
</dbReference>
<reference evidence="21 22" key="1">
    <citation type="submission" date="2019-01" db="EMBL/GenBank/DDBJ databases">
        <title>A draft genome assembly of the solar-powered sea slug Elysia chlorotica.</title>
        <authorList>
            <person name="Cai H."/>
            <person name="Li Q."/>
            <person name="Fang X."/>
            <person name="Li J."/>
            <person name="Curtis N.E."/>
            <person name="Altenburger A."/>
            <person name="Shibata T."/>
            <person name="Feng M."/>
            <person name="Maeda T."/>
            <person name="Schwartz J.A."/>
            <person name="Shigenobu S."/>
            <person name="Lundholm N."/>
            <person name="Nishiyama T."/>
            <person name="Yang H."/>
            <person name="Hasebe M."/>
            <person name="Li S."/>
            <person name="Pierce S.K."/>
            <person name="Wang J."/>
        </authorList>
    </citation>
    <scope>NUCLEOTIDE SEQUENCE [LARGE SCALE GENOMIC DNA]</scope>
    <source>
        <strain evidence="21">EC2010</strain>
        <tissue evidence="21">Whole organism of an adult</tissue>
    </source>
</reference>
<evidence type="ECO:0000256" key="12">
    <source>
        <dbReference type="PROSITE-ProRule" id="PRU00191"/>
    </source>
</evidence>
<dbReference type="GO" id="GO:0005737">
    <property type="term" value="C:cytoplasm"/>
    <property type="evidence" value="ECO:0007669"/>
    <property type="project" value="UniProtKB-ARBA"/>
</dbReference>
<dbReference type="SMART" id="SM00326">
    <property type="entry name" value="SH3"/>
    <property type="match status" value="1"/>
</dbReference>
<dbReference type="Pfam" id="PF00779">
    <property type="entry name" value="BTK"/>
    <property type="match status" value="1"/>
</dbReference>
<feature type="domain" description="SH3" evidence="18">
    <location>
        <begin position="189"/>
        <end position="250"/>
    </location>
</feature>
<accession>A0A3S0ZM38</accession>
<dbReference type="EC" id="2.7.10.2" evidence="16"/>
<evidence type="ECO:0000259" key="20">
    <source>
        <dbReference type="PROSITE" id="PS50011"/>
    </source>
</evidence>
<keyword evidence="8" id="KW-0862">Zinc</keyword>
<dbReference type="Pfam" id="PF00169">
    <property type="entry name" value="PH"/>
    <property type="match status" value="1"/>
</dbReference>
<evidence type="ECO:0000256" key="6">
    <source>
        <dbReference type="ARBA" id="ARBA00022771"/>
    </source>
</evidence>
<dbReference type="InterPro" id="IPR001245">
    <property type="entry name" value="Ser-Thr/Tyr_kinase_cat_dom"/>
</dbReference>
<dbReference type="SMART" id="SM00233">
    <property type="entry name" value="PH"/>
    <property type="match status" value="1"/>
</dbReference>
<proteinExistence type="inferred from homology"/>
<dbReference type="InterPro" id="IPR036028">
    <property type="entry name" value="SH3-like_dom_sf"/>
</dbReference>
<dbReference type="STRING" id="188477.A0A3S0ZM38"/>
<dbReference type="SMART" id="SM00252">
    <property type="entry name" value="SH2"/>
    <property type="match status" value="1"/>
</dbReference>
<keyword evidence="10 12" id="KW-0727">SH2 domain</keyword>
<comment type="cofactor">
    <cofactor evidence="1">
        <name>Zn(2+)</name>
        <dbReference type="ChEBI" id="CHEBI:29105"/>
    </cofactor>
</comment>